<organism evidence="3 4">
    <name type="scientific">Candidatus Ruania gallistercoris</name>
    <dbReference type="NCBI Taxonomy" id="2838746"/>
    <lineage>
        <taxon>Bacteria</taxon>
        <taxon>Bacillati</taxon>
        <taxon>Actinomycetota</taxon>
        <taxon>Actinomycetes</taxon>
        <taxon>Micrococcales</taxon>
        <taxon>Ruaniaceae</taxon>
        <taxon>Ruania</taxon>
    </lineage>
</organism>
<evidence type="ECO:0000313" key="3">
    <source>
        <dbReference type="EMBL" id="HIZ35990.1"/>
    </source>
</evidence>
<comment type="subcellular location">
    <subcellularLocation>
        <location evidence="1">Cell membrane</location>
        <topology evidence="1">Peripheral membrane protein</topology>
        <orientation evidence="1">Cytoplasmic side</orientation>
    </subcellularLocation>
</comment>
<dbReference type="Proteomes" id="UP000824037">
    <property type="component" value="Unassembled WGS sequence"/>
</dbReference>
<keyword evidence="1" id="KW-0472">Membrane</keyword>
<accession>A0A9D2J3V3</accession>
<dbReference type="HAMAP" id="MF_00386">
    <property type="entry name" value="UPF0161_YidD"/>
    <property type="match status" value="1"/>
</dbReference>
<proteinExistence type="inferred from homology"/>
<name>A0A9D2J3V3_9MICO</name>
<dbReference type="AlphaFoldDB" id="A0A9D2J3V3"/>
<reference evidence="3" key="2">
    <citation type="submission" date="2021-04" db="EMBL/GenBank/DDBJ databases">
        <authorList>
            <person name="Gilroy R."/>
        </authorList>
    </citation>
    <scope>NUCLEOTIDE SEQUENCE</scope>
    <source>
        <strain evidence="3">ChiGjej4B4-7305</strain>
    </source>
</reference>
<feature type="region of interest" description="Disordered" evidence="2">
    <location>
        <begin position="89"/>
        <end position="115"/>
    </location>
</feature>
<evidence type="ECO:0000256" key="1">
    <source>
        <dbReference type="HAMAP-Rule" id="MF_00386"/>
    </source>
</evidence>
<comment type="function">
    <text evidence="1">Could be involved in insertion of integral membrane proteins into the membrane.</text>
</comment>
<keyword evidence="1" id="KW-1003">Cell membrane</keyword>
<sequence length="134" mass="15319">MTAETASRHPLTWILTGLVRGYQVIVSPWFAPRCRYYPSCSAYALGALRRHGPLTGTVLAVWRLLRCNPWSSGGVDQVPSREQLPWRRYRHARSEHEHSTTDPDGPPSGTDDIAWGADRRFENRLSHQSPRERI</sequence>
<dbReference type="NCBIfam" id="TIGR00278">
    <property type="entry name" value="membrane protein insertion efficiency factor YidD"/>
    <property type="match status" value="1"/>
</dbReference>
<dbReference type="GO" id="GO:0005886">
    <property type="term" value="C:plasma membrane"/>
    <property type="evidence" value="ECO:0007669"/>
    <property type="project" value="UniProtKB-SubCell"/>
</dbReference>
<reference evidence="3" key="1">
    <citation type="journal article" date="2021" name="PeerJ">
        <title>Extensive microbial diversity within the chicken gut microbiome revealed by metagenomics and culture.</title>
        <authorList>
            <person name="Gilroy R."/>
            <person name="Ravi A."/>
            <person name="Getino M."/>
            <person name="Pursley I."/>
            <person name="Horton D.L."/>
            <person name="Alikhan N.F."/>
            <person name="Baker D."/>
            <person name="Gharbi K."/>
            <person name="Hall N."/>
            <person name="Watson M."/>
            <person name="Adriaenssens E.M."/>
            <person name="Foster-Nyarko E."/>
            <person name="Jarju S."/>
            <person name="Secka A."/>
            <person name="Antonio M."/>
            <person name="Oren A."/>
            <person name="Chaudhuri R.R."/>
            <person name="La Ragione R."/>
            <person name="Hildebrand F."/>
            <person name="Pallen M.J."/>
        </authorList>
    </citation>
    <scope>NUCLEOTIDE SEQUENCE</scope>
    <source>
        <strain evidence="3">ChiGjej4B4-7305</strain>
    </source>
</reference>
<protein>
    <recommendedName>
        <fullName evidence="1">Putative membrane protein insertion efficiency factor</fullName>
    </recommendedName>
</protein>
<dbReference type="PANTHER" id="PTHR33383:SF1">
    <property type="entry name" value="MEMBRANE PROTEIN INSERTION EFFICIENCY FACTOR-RELATED"/>
    <property type="match status" value="1"/>
</dbReference>
<dbReference type="PANTHER" id="PTHR33383">
    <property type="entry name" value="MEMBRANE PROTEIN INSERTION EFFICIENCY FACTOR-RELATED"/>
    <property type="match status" value="1"/>
</dbReference>
<feature type="compositionally biased region" description="Basic and acidic residues" evidence="2">
    <location>
        <begin position="92"/>
        <end position="101"/>
    </location>
</feature>
<comment type="caution">
    <text evidence="3">The sequence shown here is derived from an EMBL/GenBank/DDBJ whole genome shotgun (WGS) entry which is preliminary data.</text>
</comment>
<evidence type="ECO:0000256" key="2">
    <source>
        <dbReference type="SAM" id="MobiDB-lite"/>
    </source>
</evidence>
<dbReference type="EMBL" id="DXBY01000161">
    <property type="protein sequence ID" value="HIZ35990.1"/>
    <property type="molecule type" value="Genomic_DNA"/>
</dbReference>
<dbReference type="InterPro" id="IPR002696">
    <property type="entry name" value="Membr_insert_effic_factor_YidD"/>
</dbReference>
<dbReference type="Pfam" id="PF01809">
    <property type="entry name" value="YidD"/>
    <property type="match status" value="1"/>
</dbReference>
<evidence type="ECO:0000313" key="4">
    <source>
        <dbReference type="Proteomes" id="UP000824037"/>
    </source>
</evidence>
<comment type="similarity">
    <text evidence="1">Belongs to the UPF0161 family.</text>
</comment>
<gene>
    <name evidence="3" type="primary">yidD</name>
    <name evidence="3" type="ORF">H9815_09440</name>
</gene>
<dbReference type="SMART" id="SM01234">
    <property type="entry name" value="Haemolytic"/>
    <property type="match status" value="1"/>
</dbReference>